<evidence type="ECO:0000256" key="2">
    <source>
        <dbReference type="ARBA" id="ARBA00022741"/>
    </source>
</evidence>
<dbReference type="EC" id="6.3.3.2" evidence="5"/>
<evidence type="ECO:0000256" key="5">
    <source>
        <dbReference type="RuleBase" id="RU361279"/>
    </source>
</evidence>
<comment type="caution">
    <text evidence="6">The sequence shown here is derived from an EMBL/GenBank/DDBJ whole genome shotgun (WGS) entry which is preliminary data.</text>
</comment>
<dbReference type="AlphaFoldDB" id="A0A1X4G4U0"/>
<dbReference type="RefSeq" id="WP_085728770.1">
    <property type="nucleotide sequence ID" value="NZ_NBYN01000055.1"/>
</dbReference>
<dbReference type="InterPro" id="IPR024185">
    <property type="entry name" value="FTHF_cligase-like_sf"/>
</dbReference>
<keyword evidence="6" id="KW-0436">Ligase</keyword>
<accession>A0A1X4G4U0</accession>
<proteinExistence type="inferred from homology"/>
<dbReference type="InterPro" id="IPR037171">
    <property type="entry name" value="NagB/RpiA_transferase-like"/>
</dbReference>
<dbReference type="GO" id="GO:0009396">
    <property type="term" value="P:folic acid-containing compound biosynthetic process"/>
    <property type="evidence" value="ECO:0007669"/>
    <property type="project" value="TreeGrafter"/>
</dbReference>
<dbReference type="GO" id="GO:0046872">
    <property type="term" value="F:metal ion binding"/>
    <property type="evidence" value="ECO:0007669"/>
    <property type="project" value="UniProtKB-KW"/>
</dbReference>
<dbReference type="Proteomes" id="UP000192997">
    <property type="component" value="Unassembled WGS sequence"/>
</dbReference>
<organism evidence="6 7">
    <name type="scientific">Cylindrospermopsis raciborskii CENA303</name>
    <dbReference type="NCBI Taxonomy" id="1170769"/>
    <lineage>
        <taxon>Bacteria</taxon>
        <taxon>Bacillati</taxon>
        <taxon>Cyanobacteriota</taxon>
        <taxon>Cyanophyceae</taxon>
        <taxon>Nostocales</taxon>
        <taxon>Aphanizomenonaceae</taxon>
        <taxon>Cylindrospermopsis</taxon>
    </lineage>
</organism>
<dbReference type="Pfam" id="PF01812">
    <property type="entry name" value="5-FTHF_cyc-lig"/>
    <property type="match status" value="1"/>
</dbReference>
<gene>
    <name evidence="6" type="ORF">B7O87_12265</name>
</gene>
<keyword evidence="3 4" id="KW-0067">ATP-binding</keyword>
<comment type="cofactor">
    <cofactor evidence="5">
        <name>Mg(2+)</name>
        <dbReference type="ChEBI" id="CHEBI:18420"/>
    </cofactor>
</comment>
<comment type="catalytic activity">
    <reaction evidence="5">
        <text>(6S)-5-formyl-5,6,7,8-tetrahydrofolate + ATP = (6R)-5,10-methenyltetrahydrofolate + ADP + phosphate</text>
        <dbReference type="Rhea" id="RHEA:10488"/>
        <dbReference type="ChEBI" id="CHEBI:30616"/>
        <dbReference type="ChEBI" id="CHEBI:43474"/>
        <dbReference type="ChEBI" id="CHEBI:57455"/>
        <dbReference type="ChEBI" id="CHEBI:57457"/>
        <dbReference type="ChEBI" id="CHEBI:456216"/>
        <dbReference type="EC" id="6.3.3.2"/>
    </reaction>
</comment>
<dbReference type="Gene3D" id="3.40.50.10420">
    <property type="entry name" value="NagB/RpiA/CoA transferase-like"/>
    <property type="match status" value="1"/>
</dbReference>
<dbReference type="GO" id="GO:0005524">
    <property type="term" value="F:ATP binding"/>
    <property type="evidence" value="ECO:0007669"/>
    <property type="project" value="UniProtKB-KW"/>
</dbReference>
<evidence type="ECO:0000256" key="3">
    <source>
        <dbReference type="ARBA" id="ARBA00022840"/>
    </source>
</evidence>
<feature type="binding site" evidence="4">
    <location>
        <position position="53"/>
    </location>
    <ligand>
        <name>substrate</name>
    </ligand>
</feature>
<protein>
    <recommendedName>
        <fullName evidence="5">5-formyltetrahydrofolate cyclo-ligase</fullName>
        <ecNumber evidence="5">6.3.3.2</ecNumber>
    </recommendedName>
</protein>
<feature type="binding site" evidence="4">
    <location>
        <position position="58"/>
    </location>
    <ligand>
        <name>substrate</name>
    </ligand>
</feature>
<evidence type="ECO:0000256" key="1">
    <source>
        <dbReference type="ARBA" id="ARBA00010638"/>
    </source>
</evidence>
<dbReference type="GO" id="GO:0030272">
    <property type="term" value="F:5-formyltetrahydrofolate cyclo-ligase activity"/>
    <property type="evidence" value="ECO:0007669"/>
    <property type="project" value="UniProtKB-EC"/>
</dbReference>
<comment type="similarity">
    <text evidence="1 5">Belongs to the 5-formyltetrahydrofolate cyclo-ligase family.</text>
</comment>
<keyword evidence="5" id="KW-0479">Metal-binding</keyword>
<evidence type="ECO:0000256" key="4">
    <source>
        <dbReference type="PIRSR" id="PIRSR006806-1"/>
    </source>
</evidence>
<keyword evidence="2 4" id="KW-0547">Nucleotide-binding</keyword>
<reference evidence="7" key="1">
    <citation type="submission" date="2017-04" db="EMBL/GenBank/DDBJ databases">
        <authorList>
            <person name="Abreu V.A."/>
            <person name="Popin R.V."/>
            <person name="Rigonato J."/>
            <person name="Andreote A.P."/>
            <person name="Schaker P.C."/>
            <person name="Hoff-Risseti C."/>
            <person name="Alvarenga D.O."/>
            <person name="Varani A.M."/>
            <person name="Fiore M.F."/>
        </authorList>
    </citation>
    <scope>NUCLEOTIDE SEQUENCE [LARGE SCALE GENOMIC DNA]</scope>
    <source>
        <strain evidence="7">CENA303</strain>
    </source>
</reference>
<dbReference type="InterPro" id="IPR002698">
    <property type="entry name" value="FTHF_cligase"/>
</dbReference>
<dbReference type="GO" id="GO:0035999">
    <property type="term" value="P:tetrahydrofolate interconversion"/>
    <property type="evidence" value="ECO:0007669"/>
    <property type="project" value="TreeGrafter"/>
</dbReference>
<feature type="binding site" evidence="4">
    <location>
        <begin position="7"/>
        <end position="11"/>
    </location>
    <ligand>
        <name>ATP</name>
        <dbReference type="ChEBI" id="CHEBI:30616"/>
    </ligand>
</feature>
<dbReference type="NCBIfam" id="TIGR02727">
    <property type="entry name" value="MTHFS_bact"/>
    <property type="match status" value="1"/>
</dbReference>
<sequence length="189" mass="21519">MQTKVSKKQLRHQILATRQSMTLQEWQLKSDRICSIIQSSPLFTQAKTILAYLSFRQEPDLSSLFSQSMNSQCRWGFPRCVGKSLVWHLWQPDTILNISNYGIAEPDPRSPSIDSTEADLILVPSVACDHQGYRLGYGGGYYDRFLSSPTISHIPTRGVVFDFAYLPEIPWIDPWDQPLGGVFTDYQVS</sequence>
<dbReference type="PIRSF" id="PIRSF006806">
    <property type="entry name" value="FTHF_cligase"/>
    <property type="match status" value="1"/>
</dbReference>
<dbReference type="EMBL" id="NBYN01000055">
    <property type="protein sequence ID" value="OSO89446.1"/>
    <property type="molecule type" value="Genomic_DNA"/>
</dbReference>
<dbReference type="PANTHER" id="PTHR23407">
    <property type="entry name" value="ATPASE INHIBITOR/5-FORMYLTETRAHYDROFOLATE CYCLO-LIGASE"/>
    <property type="match status" value="1"/>
</dbReference>
<dbReference type="PANTHER" id="PTHR23407:SF1">
    <property type="entry name" value="5-FORMYLTETRAHYDROFOLATE CYCLO-LIGASE"/>
    <property type="match status" value="1"/>
</dbReference>
<evidence type="ECO:0000313" key="6">
    <source>
        <dbReference type="EMBL" id="OSO89446.1"/>
    </source>
</evidence>
<feature type="binding site" evidence="4">
    <location>
        <begin position="134"/>
        <end position="142"/>
    </location>
    <ligand>
        <name>ATP</name>
        <dbReference type="ChEBI" id="CHEBI:30616"/>
    </ligand>
</feature>
<dbReference type="SUPFAM" id="SSF100950">
    <property type="entry name" value="NagB/RpiA/CoA transferase-like"/>
    <property type="match status" value="1"/>
</dbReference>
<name>A0A1X4G4U0_9CYAN</name>
<keyword evidence="5" id="KW-0460">Magnesium</keyword>
<evidence type="ECO:0000313" key="7">
    <source>
        <dbReference type="Proteomes" id="UP000192997"/>
    </source>
</evidence>